<dbReference type="Gene3D" id="1.10.3210.10">
    <property type="entry name" value="Hypothetical protein af1432"/>
    <property type="match status" value="1"/>
</dbReference>
<dbReference type="InterPro" id="IPR001789">
    <property type="entry name" value="Sig_transdc_resp-reg_receiver"/>
</dbReference>
<dbReference type="RefSeq" id="WP_146791993.1">
    <property type="nucleotide sequence ID" value="NZ_VOLT01000022.1"/>
</dbReference>
<dbReference type="InterPro" id="IPR052020">
    <property type="entry name" value="Cyclic_di-GMP/3'3'-cGAMP_PDE"/>
</dbReference>
<dbReference type="SUPFAM" id="SSF109604">
    <property type="entry name" value="HD-domain/PDEase-like"/>
    <property type="match status" value="1"/>
</dbReference>
<dbReference type="Pfam" id="PF13487">
    <property type="entry name" value="HD_5"/>
    <property type="match status" value="1"/>
</dbReference>
<dbReference type="Proteomes" id="UP000321822">
    <property type="component" value="Unassembled WGS sequence"/>
</dbReference>
<dbReference type="EMBL" id="VOLT01000022">
    <property type="protein sequence ID" value="TWX63423.1"/>
    <property type="molecule type" value="Genomic_DNA"/>
</dbReference>
<evidence type="ECO:0000256" key="1">
    <source>
        <dbReference type="PROSITE-ProRule" id="PRU00169"/>
    </source>
</evidence>
<dbReference type="SUPFAM" id="SSF52172">
    <property type="entry name" value="CheY-like"/>
    <property type="match status" value="1"/>
</dbReference>
<evidence type="ECO:0000259" key="2">
    <source>
        <dbReference type="PROSITE" id="PS50110"/>
    </source>
</evidence>
<feature type="domain" description="HD-GYP" evidence="3">
    <location>
        <begin position="145"/>
        <end position="342"/>
    </location>
</feature>
<proteinExistence type="predicted"/>
<dbReference type="OrthoDB" id="9802066at2"/>
<protein>
    <submittedName>
        <fullName evidence="4">Response regulator</fullName>
    </submittedName>
</protein>
<keyword evidence="5" id="KW-1185">Reference proteome</keyword>
<feature type="modified residue" description="4-aspartylphosphate" evidence="1">
    <location>
        <position position="58"/>
    </location>
</feature>
<name>A0A5C6Q3I7_9GAMM</name>
<dbReference type="InterPro" id="IPR011006">
    <property type="entry name" value="CheY-like_superfamily"/>
</dbReference>
<dbReference type="GO" id="GO:0008081">
    <property type="term" value="F:phosphoric diester hydrolase activity"/>
    <property type="evidence" value="ECO:0007669"/>
    <property type="project" value="UniProtKB-ARBA"/>
</dbReference>
<reference evidence="4 5" key="1">
    <citation type="submission" date="2019-07" db="EMBL/GenBank/DDBJ databases">
        <title>Genomes of sea-ice associated Colwellia species.</title>
        <authorList>
            <person name="Bowman J.P."/>
        </authorList>
    </citation>
    <scope>NUCLEOTIDE SEQUENCE [LARGE SCALE GENOMIC DNA]</scope>
    <source>
        <strain evidence="4 5">ACAM 459</strain>
    </source>
</reference>
<dbReference type="PROSITE" id="PS50110">
    <property type="entry name" value="RESPONSE_REGULATORY"/>
    <property type="match status" value="1"/>
</dbReference>
<dbReference type="PANTHER" id="PTHR45228">
    <property type="entry name" value="CYCLIC DI-GMP PHOSPHODIESTERASE TM_0186-RELATED"/>
    <property type="match status" value="1"/>
</dbReference>
<evidence type="ECO:0000313" key="4">
    <source>
        <dbReference type="EMBL" id="TWX63423.1"/>
    </source>
</evidence>
<feature type="domain" description="Response regulatory" evidence="2">
    <location>
        <begin position="9"/>
        <end position="125"/>
    </location>
</feature>
<dbReference type="GO" id="GO:0000160">
    <property type="term" value="P:phosphorelay signal transduction system"/>
    <property type="evidence" value="ECO:0007669"/>
    <property type="project" value="InterPro"/>
</dbReference>
<dbReference type="SMART" id="SM00471">
    <property type="entry name" value="HDc"/>
    <property type="match status" value="1"/>
</dbReference>
<dbReference type="PANTHER" id="PTHR45228:SF5">
    <property type="entry name" value="CYCLIC DI-GMP PHOSPHODIESTERASE VC_1348-RELATED"/>
    <property type="match status" value="1"/>
</dbReference>
<dbReference type="CDD" id="cd19920">
    <property type="entry name" value="REC_PA4781-like"/>
    <property type="match status" value="1"/>
</dbReference>
<accession>A0A5C6Q3I7</accession>
<sequence>MITKHEKQSILVVDDVPVNIEVLRELLRSDYMVKAATNGVNAIKIAQSSPQPDLILLDIMMPDLDGYDVINRLKSNPKTAGIPVIFVTAMNEVHDEQLGFELGAVDYITKPISPSIVFARVKTHLAMYNYNRRLEEEVIKRTHELNHSQMEIIQRLGRAAEFKDDETGLHVIRMSHYSALIAQAAGMPPNWCETLKGAAPMHDIGKIGIAESILLKPGDLTDEEQKSLRKHPEIGAEIIGEHDSSLLKIARSIALTHHERWDGSGYPEGLSQSNIPIEGRIVAIADVFDVLTTARPYKESWSVEDAVMLIEESANSHFDPELVAAFLLALPEILIVKDKYQPTAS</sequence>
<dbReference type="Gene3D" id="3.40.50.2300">
    <property type="match status" value="1"/>
</dbReference>
<comment type="caution">
    <text evidence="4">The sequence shown here is derived from an EMBL/GenBank/DDBJ whole genome shotgun (WGS) entry which is preliminary data.</text>
</comment>
<evidence type="ECO:0000313" key="5">
    <source>
        <dbReference type="Proteomes" id="UP000321822"/>
    </source>
</evidence>
<evidence type="ECO:0000259" key="3">
    <source>
        <dbReference type="PROSITE" id="PS51832"/>
    </source>
</evidence>
<keyword evidence="1" id="KW-0597">Phosphoprotein</keyword>
<dbReference type="AlphaFoldDB" id="A0A5C6Q3I7"/>
<dbReference type="SMART" id="SM00448">
    <property type="entry name" value="REC"/>
    <property type="match status" value="1"/>
</dbReference>
<gene>
    <name evidence="4" type="ORF">ESZ36_22285</name>
</gene>
<dbReference type="InterPro" id="IPR037522">
    <property type="entry name" value="HD_GYP_dom"/>
</dbReference>
<dbReference type="Pfam" id="PF00072">
    <property type="entry name" value="Response_reg"/>
    <property type="match status" value="1"/>
</dbReference>
<dbReference type="InterPro" id="IPR003607">
    <property type="entry name" value="HD/PDEase_dom"/>
</dbReference>
<organism evidence="4 5">
    <name type="scientific">Colwellia demingiae</name>
    <dbReference type="NCBI Taxonomy" id="89401"/>
    <lineage>
        <taxon>Bacteria</taxon>
        <taxon>Pseudomonadati</taxon>
        <taxon>Pseudomonadota</taxon>
        <taxon>Gammaproteobacteria</taxon>
        <taxon>Alteromonadales</taxon>
        <taxon>Colwelliaceae</taxon>
        <taxon>Colwellia</taxon>
    </lineage>
</organism>
<dbReference type="PROSITE" id="PS51832">
    <property type="entry name" value="HD_GYP"/>
    <property type="match status" value="1"/>
</dbReference>
<dbReference type="CDD" id="cd00077">
    <property type="entry name" value="HDc"/>
    <property type="match status" value="1"/>
</dbReference>